<dbReference type="AlphaFoldDB" id="A0A8J2PBS0"/>
<evidence type="ECO:0000256" key="1">
    <source>
        <dbReference type="SAM" id="MobiDB-lite"/>
    </source>
</evidence>
<evidence type="ECO:0000256" key="2">
    <source>
        <dbReference type="SAM" id="SignalP"/>
    </source>
</evidence>
<accession>A0A8J2PBS0</accession>
<feature type="compositionally biased region" description="Basic and acidic residues" evidence="1">
    <location>
        <begin position="50"/>
        <end position="75"/>
    </location>
</feature>
<feature type="region of interest" description="Disordered" evidence="1">
    <location>
        <begin position="38"/>
        <end position="75"/>
    </location>
</feature>
<dbReference type="EMBL" id="CAJVCH010383388">
    <property type="protein sequence ID" value="CAG7816972.1"/>
    <property type="molecule type" value="Genomic_DNA"/>
</dbReference>
<proteinExistence type="predicted"/>
<comment type="caution">
    <text evidence="3">The sequence shown here is derived from an EMBL/GenBank/DDBJ whole genome shotgun (WGS) entry which is preliminary data.</text>
</comment>
<sequence>MIICAVLLLCSSATLAKVGKEKSKHALVRSSGHTQKYLPLMYKRGTGHSRKTDETARKAPEKETHQERRFYGGHV</sequence>
<name>A0A8J2PBS0_9HEXA</name>
<evidence type="ECO:0000313" key="3">
    <source>
        <dbReference type="EMBL" id="CAG7816972.1"/>
    </source>
</evidence>
<feature type="chain" id="PRO_5035207339" description="Secreted protein" evidence="2">
    <location>
        <begin position="17"/>
        <end position="75"/>
    </location>
</feature>
<keyword evidence="4" id="KW-1185">Reference proteome</keyword>
<keyword evidence="2" id="KW-0732">Signal</keyword>
<reference evidence="3" key="1">
    <citation type="submission" date="2021-06" db="EMBL/GenBank/DDBJ databases">
        <authorList>
            <person name="Hodson N. C."/>
            <person name="Mongue J. A."/>
            <person name="Jaron S. K."/>
        </authorList>
    </citation>
    <scope>NUCLEOTIDE SEQUENCE</scope>
</reference>
<evidence type="ECO:0000313" key="4">
    <source>
        <dbReference type="Proteomes" id="UP000708208"/>
    </source>
</evidence>
<protein>
    <recommendedName>
        <fullName evidence="5">Secreted protein</fullName>
    </recommendedName>
</protein>
<evidence type="ECO:0008006" key="5">
    <source>
        <dbReference type="Google" id="ProtNLM"/>
    </source>
</evidence>
<feature type="signal peptide" evidence="2">
    <location>
        <begin position="1"/>
        <end position="16"/>
    </location>
</feature>
<gene>
    <name evidence="3" type="ORF">AFUS01_LOCUS27562</name>
</gene>
<dbReference type="Proteomes" id="UP000708208">
    <property type="component" value="Unassembled WGS sequence"/>
</dbReference>
<organism evidence="3 4">
    <name type="scientific">Allacma fusca</name>
    <dbReference type="NCBI Taxonomy" id="39272"/>
    <lineage>
        <taxon>Eukaryota</taxon>
        <taxon>Metazoa</taxon>
        <taxon>Ecdysozoa</taxon>
        <taxon>Arthropoda</taxon>
        <taxon>Hexapoda</taxon>
        <taxon>Collembola</taxon>
        <taxon>Symphypleona</taxon>
        <taxon>Sminthuridae</taxon>
        <taxon>Allacma</taxon>
    </lineage>
</organism>